<reference evidence="3 4" key="1">
    <citation type="journal article" date="2023" name="Plants (Basel)">
        <title>Bridging the Gap: Combining Genomics and Transcriptomics Approaches to Understand Stylosanthes scabra, an Orphan Legume from the Brazilian Caatinga.</title>
        <authorList>
            <person name="Ferreira-Neto J.R.C."/>
            <person name="da Silva M.D."/>
            <person name="Binneck E."/>
            <person name="de Melo N.F."/>
            <person name="da Silva R.H."/>
            <person name="de Melo A.L.T.M."/>
            <person name="Pandolfi V."/>
            <person name="Bustamante F.O."/>
            <person name="Brasileiro-Vidal A.C."/>
            <person name="Benko-Iseppon A.M."/>
        </authorList>
    </citation>
    <scope>NUCLEOTIDE SEQUENCE [LARGE SCALE GENOMIC DNA]</scope>
    <source>
        <tissue evidence="3">Leaves</tissue>
    </source>
</reference>
<keyword evidence="1" id="KW-0863">Zinc-finger</keyword>
<dbReference type="InterPro" id="IPR001878">
    <property type="entry name" value="Znf_CCHC"/>
</dbReference>
<keyword evidence="1" id="KW-0862">Zinc</keyword>
<name>A0ABU6XAR5_9FABA</name>
<organism evidence="3 4">
    <name type="scientific">Stylosanthes scabra</name>
    <dbReference type="NCBI Taxonomy" id="79078"/>
    <lineage>
        <taxon>Eukaryota</taxon>
        <taxon>Viridiplantae</taxon>
        <taxon>Streptophyta</taxon>
        <taxon>Embryophyta</taxon>
        <taxon>Tracheophyta</taxon>
        <taxon>Spermatophyta</taxon>
        <taxon>Magnoliopsida</taxon>
        <taxon>eudicotyledons</taxon>
        <taxon>Gunneridae</taxon>
        <taxon>Pentapetalae</taxon>
        <taxon>rosids</taxon>
        <taxon>fabids</taxon>
        <taxon>Fabales</taxon>
        <taxon>Fabaceae</taxon>
        <taxon>Papilionoideae</taxon>
        <taxon>50 kb inversion clade</taxon>
        <taxon>dalbergioids sensu lato</taxon>
        <taxon>Dalbergieae</taxon>
        <taxon>Pterocarpus clade</taxon>
        <taxon>Stylosanthes</taxon>
    </lineage>
</organism>
<protein>
    <recommendedName>
        <fullName evidence="2">CCHC-type domain-containing protein</fullName>
    </recommendedName>
</protein>
<evidence type="ECO:0000256" key="1">
    <source>
        <dbReference type="PROSITE-ProRule" id="PRU00047"/>
    </source>
</evidence>
<dbReference type="EMBL" id="JASCZI010211619">
    <property type="protein sequence ID" value="MED6195184.1"/>
    <property type="molecule type" value="Genomic_DNA"/>
</dbReference>
<gene>
    <name evidence="3" type="ORF">PIB30_035607</name>
</gene>
<keyword evidence="1" id="KW-0479">Metal-binding</keyword>
<dbReference type="PROSITE" id="PS50158">
    <property type="entry name" value="ZF_CCHC"/>
    <property type="match status" value="1"/>
</dbReference>
<evidence type="ECO:0000313" key="3">
    <source>
        <dbReference type="EMBL" id="MED6195184.1"/>
    </source>
</evidence>
<evidence type="ECO:0000259" key="2">
    <source>
        <dbReference type="PROSITE" id="PS50158"/>
    </source>
</evidence>
<accession>A0ABU6XAR5</accession>
<proteinExistence type="predicted"/>
<dbReference type="InterPro" id="IPR036875">
    <property type="entry name" value="Znf_CCHC_sf"/>
</dbReference>
<dbReference type="Proteomes" id="UP001341840">
    <property type="component" value="Unassembled WGS sequence"/>
</dbReference>
<dbReference type="SUPFAM" id="SSF57756">
    <property type="entry name" value="Retrovirus zinc finger-like domains"/>
    <property type="match status" value="1"/>
</dbReference>
<keyword evidence="4" id="KW-1185">Reference proteome</keyword>
<sequence length="283" mass="31722">MLYTTEEYGRPGHHVVTLFDSATGRSECRCGFLEKEGRCRLDAKTVQQYEEKREDSGEWGFMLRHGALNFAAQFLVLLGASSDAAYRIAIKEINRLCSKLEAAGGEERRPKGPTGEESVRDLMVVKTKGAPRSRNIGGRKRKCTRCRKTGHTKRRCTAAISSAEERGFGLATDLDNDASRAGEEEDKGSMARAEQLITISDCVEFLIELVRCPSASKNSPKEAHRQVSKNERRGDTLWTKWPALQTHVVNQLMARSKRPQRPPCSIAVIVWNQHLAVSRHKLI</sequence>
<feature type="domain" description="CCHC-type" evidence="2">
    <location>
        <begin position="141"/>
        <end position="156"/>
    </location>
</feature>
<evidence type="ECO:0000313" key="4">
    <source>
        <dbReference type="Proteomes" id="UP001341840"/>
    </source>
</evidence>
<comment type="caution">
    <text evidence="3">The sequence shown here is derived from an EMBL/GenBank/DDBJ whole genome shotgun (WGS) entry which is preliminary data.</text>
</comment>